<dbReference type="PROSITE" id="PS51354">
    <property type="entry name" value="GLUTAREDOXIN_2"/>
    <property type="match status" value="1"/>
</dbReference>
<dbReference type="CDD" id="cd03028">
    <property type="entry name" value="GRX_PICOT_like"/>
    <property type="match status" value="1"/>
</dbReference>
<comment type="caution">
    <text evidence="7">The sequence shown here is derived from an EMBL/GenBank/DDBJ whole genome shotgun (WGS) entry which is preliminary data.</text>
</comment>
<keyword evidence="4" id="KW-0411">Iron-sulfur</keyword>
<evidence type="ECO:0000313" key="7">
    <source>
        <dbReference type="EMBL" id="CAG2062302.1"/>
    </source>
</evidence>
<name>A0ABN7PA62_TIMPD</name>
<dbReference type="InterPro" id="IPR036249">
    <property type="entry name" value="Thioredoxin-like_sf"/>
</dbReference>
<dbReference type="SUPFAM" id="SSF52833">
    <property type="entry name" value="Thioredoxin-like"/>
    <property type="match status" value="1"/>
</dbReference>
<accession>A0ABN7PA62</accession>
<keyword evidence="8" id="KW-1185">Reference proteome</keyword>
<evidence type="ECO:0000256" key="3">
    <source>
        <dbReference type="ARBA" id="ARBA00023004"/>
    </source>
</evidence>
<feature type="domain" description="Glutaredoxin" evidence="6">
    <location>
        <begin position="48"/>
        <end position="112"/>
    </location>
</feature>
<dbReference type="InterPro" id="IPR002109">
    <property type="entry name" value="Glutaredoxin"/>
</dbReference>
<protein>
    <recommendedName>
        <fullName evidence="6">Glutaredoxin domain-containing protein</fullName>
    </recommendedName>
</protein>
<dbReference type="EMBL" id="CAJPIN010019565">
    <property type="protein sequence ID" value="CAG2062302.1"/>
    <property type="molecule type" value="Genomic_DNA"/>
</dbReference>
<evidence type="ECO:0000313" key="8">
    <source>
        <dbReference type="Proteomes" id="UP001153148"/>
    </source>
</evidence>
<gene>
    <name evidence="7" type="ORF">TPAB3V08_LOCUS9253</name>
</gene>
<dbReference type="PANTHER" id="PTHR10293:SF16">
    <property type="entry name" value="GLUTAREDOXIN-RELATED PROTEIN 5, MITOCHONDRIAL"/>
    <property type="match status" value="1"/>
</dbReference>
<keyword evidence="2" id="KW-0479">Metal-binding</keyword>
<dbReference type="InterPro" id="IPR033658">
    <property type="entry name" value="GRX_PICOT-like"/>
</dbReference>
<evidence type="ECO:0000256" key="5">
    <source>
        <dbReference type="ARBA" id="ARBA00023284"/>
    </source>
</evidence>
<keyword evidence="1" id="KW-0001">2Fe-2S</keyword>
<dbReference type="Pfam" id="PF00462">
    <property type="entry name" value="Glutaredoxin"/>
    <property type="match status" value="1"/>
</dbReference>
<dbReference type="InterPro" id="IPR004480">
    <property type="entry name" value="Monothiol_GRX-rel"/>
</dbReference>
<proteinExistence type="predicted"/>
<sequence length="157" mass="17731">MLDKDVMALNILGRMCRFNVAKQLTNVSFYSNSPITANIEKLLKNSKVVLFMKGVPEEPRCGFSNAVVQILRMHGITYESHDVLKDEDLREGIKTYSNWPTIPQVFINGEFVGGCDIMLQMHQNGELIEELRKAGIKSALLDKALKEEETKQADEAK</sequence>
<dbReference type="Gene3D" id="3.40.30.10">
    <property type="entry name" value="Glutaredoxin"/>
    <property type="match status" value="1"/>
</dbReference>
<reference evidence="7" key="1">
    <citation type="submission" date="2021-03" db="EMBL/GenBank/DDBJ databases">
        <authorList>
            <person name="Tran Van P."/>
        </authorList>
    </citation>
    <scope>NUCLEOTIDE SEQUENCE</scope>
</reference>
<evidence type="ECO:0000256" key="2">
    <source>
        <dbReference type="ARBA" id="ARBA00022723"/>
    </source>
</evidence>
<organism evidence="7 8">
    <name type="scientific">Timema podura</name>
    <name type="common">Walking stick</name>
    <dbReference type="NCBI Taxonomy" id="61482"/>
    <lineage>
        <taxon>Eukaryota</taxon>
        <taxon>Metazoa</taxon>
        <taxon>Ecdysozoa</taxon>
        <taxon>Arthropoda</taxon>
        <taxon>Hexapoda</taxon>
        <taxon>Insecta</taxon>
        <taxon>Pterygota</taxon>
        <taxon>Neoptera</taxon>
        <taxon>Polyneoptera</taxon>
        <taxon>Phasmatodea</taxon>
        <taxon>Timematodea</taxon>
        <taxon>Timematoidea</taxon>
        <taxon>Timematidae</taxon>
        <taxon>Timema</taxon>
    </lineage>
</organism>
<dbReference type="Proteomes" id="UP001153148">
    <property type="component" value="Unassembled WGS sequence"/>
</dbReference>
<keyword evidence="3" id="KW-0408">Iron</keyword>
<dbReference type="PANTHER" id="PTHR10293">
    <property type="entry name" value="GLUTAREDOXIN FAMILY MEMBER"/>
    <property type="match status" value="1"/>
</dbReference>
<dbReference type="NCBIfam" id="TIGR00365">
    <property type="entry name" value="Grx4 family monothiol glutaredoxin"/>
    <property type="match status" value="1"/>
</dbReference>
<evidence type="ECO:0000259" key="6">
    <source>
        <dbReference type="Pfam" id="PF00462"/>
    </source>
</evidence>
<evidence type="ECO:0000256" key="4">
    <source>
        <dbReference type="ARBA" id="ARBA00023014"/>
    </source>
</evidence>
<keyword evidence="5" id="KW-0676">Redox-active center</keyword>
<evidence type="ECO:0000256" key="1">
    <source>
        <dbReference type="ARBA" id="ARBA00022714"/>
    </source>
</evidence>